<dbReference type="InterPro" id="IPR045155">
    <property type="entry name" value="Beta-lactam_cat"/>
</dbReference>
<keyword evidence="1" id="KW-0732">Signal</keyword>
<name>A0A494WV97_9FIRM</name>
<feature type="domain" description="Beta-lactamase class A catalytic" evidence="2">
    <location>
        <begin position="64"/>
        <end position="264"/>
    </location>
</feature>
<dbReference type="EMBL" id="RBWE01000001">
    <property type="protein sequence ID" value="RKO66813.1"/>
    <property type="molecule type" value="Genomic_DNA"/>
</dbReference>
<gene>
    <name evidence="3" type="ORF">D7024_07540</name>
</gene>
<evidence type="ECO:0000259" key="2">
    <source>
        <dbReference type="Pfam" id="PF13354"/>
    </source>
</evidence>
<dbReference type="Pfam" id="PF13354">
    <property type="entry name" value="Beta-lactamase2"/>
    <property type="match status" value="1"/>
</dbReference>
<dbReference type="GO" id="GO:0030655">
    <property type="term" value="P:beta-lactam antibiotic catabolic process"/>
    <property type="evidence" value="ECO:0007669"/>
    <property type="project" value="InterPro"/>
</dbReference>
<dbReference type="SUPFAM" id="SSF56601">
    <property type="entry name" value="beta-lactamase/transpeptidase-like"/>
    <property type="match status" value="1"/>
</dbReference>
<dbReference type="InterPro" id="IPR012338">
    <property type="entry name" value="Beta-lactam/transpept-like"/>
</dbReference>
<evidence type="ECO:0000313" key="4">
    <source>
        <dbReference type="Proteomes" id="UP000271256"/>
    </source>
</evidence>
<dbReference type="InterPro" id="IPR000871">
    <property type="entry name" value="Beta-lactam_class-A"/>
</dbReference>
<accession>A0A494WV97</accession>
<feature type="signal peptide" evidence="1">
    <location>
        <begin position="1"/>
        <end position="23"/>
    </location>
</feature>
<proteinExistence type="predicted"/>
<organism evidence="3 4">
    <name type="scientific">Desulfofundulus salinus</name>
    <dbReference type="NCBI Taxonomy" id="2419843"/>
    <lineage>
        <taxon>Bacteria</taxon>
        <taxon>Bacillati</taxon>
        <taxon>Bacillota</taxon>
        <taxon>Clostridia</taxon>
        <taxon>Eubacteriales</taxon>
        <taxon>Peptococcaceae</taxon>
        <taxon>Desulfofundulus</taxon>
    </lineage>
</organism>
<reference evidence="3 4" key="1">
    <citation type="submission" date="2018-10" db="EMBL/GenBank/DDBJ databases">
        <authorList>
            <person name="Grouzdev D.S."/>
            <person name="Krutkina M.S."/>
            <person name="Tourova T.P."/>
            <person name="Nazina T.N."/>
        </authorList>
    </citation>
    <scope>NUCLEOTIDE SEQUENCE [LARGE SCALE GENOMIC DNA]</scope>
    <source>
        <strain evidence="3 4">435</strain>
    </source>
</reference>
<dbReference type="Proteomes" id="UP000271256">
    <property type="component" value="Unassembled WGS sequence"/>
</dbReference>
<dbReference type="GO" id="GO:0008800">
    <property type="term" value="F:beta-lactamase activity"/>
    <property type="evidence" value="ECO:0007669"/>
    <property type="project" value="InterPro"/>
</dbReference>
<dbReference type="PANTHER" id="PTHR35333:SF3">
    <property type="entry name" value="BETA-LACTAMASE-TYPE TRANSPEPTIDASE FOLD CONTAINING PROTEIN"/>
    <property type="match status" value="1"/>
</dbReference>
<dbReference type="Gene3D" id="3.40.710.10">
    <property type="entry name" value="DD-peptidase/beta-lactamase superfamily"/>
    <property type="match status" value="1"/>
</dbReference>
<evidence type="ECO:0000313" key="3">
    <source>
        <dbReference type="EMBL" id="RKO66813.1"/>
    </source>
</evidence>
<dbReference type="OrthoDB" id="9775096at2"/>
<comment type="caution">
    <text evidence="3">The sequence shown here is derived from an EMBL/GenBank/DDBJ whole genome shotgun (WGS) entry which is preliminary data.</text>
</comment>
<evidence type="ECO:0000256" key="1">
    <source>
        <dbReference type="SAM" id="SignalP"/>
    </source>
</evidence>
<dbReference type="AlphaFoldDB" id="A0A494WV97"/>
<keyword evidence="3" id="KW-0378">Hydrolase</keyword>
<feature type="chain" id="PRO_5019870251" evidence="1">
    <location>
        <begin position="24"/>
        <end position="305"/>
    </location>
</feature>
<dbReference type="RefSeq" id="WP_121451232.1">
    <property type="nucleotide sequence ID" value="NZ_RBWE01000001.1"/>
</dbReference>
<keyword evidence="4" id="KW-1185">Reference proteome</keyword>
<sequence length="305" mass="33886">MVNIFRLVVFLLVLSLAAGPAAAASHSVPVTGRLSNQPVRNIDYSPLKKQMEKFVREKKSTFAIYFEDLASGASFGINADKPMVAASTVKLPMALYINHLVVQGKMHWHDRVSYRKATDYEDGSGVLRYEARDGDTYSLRLLTNLAITISDNVAFRMLARHVGRPNFYAYMKELGGRTVYPGGKNLTTARDLATYVKATLDFARRYPQEGQRLLDDLAHPSFHIGLPGLLPHQVMVAHKEGDLDGVANDCGVVFGRRPYILVVLSSGVKETREGFADIARLSKMAYDFQESLPAAEIFPLYQSPK</sequence>
<dbReference type="GO" id="GO:0046677">
    <property type="term" value="P:response to antibiotic"/>
    <property type="evidence" value="ECO:0007669"/>
    <property type="project" value="InterPro"/>
</dbReference>
<dbReference type="PANTHER" id="PTHR35333">
    <property type="entry name" value="BETA-LACTAMASE"/>
    <property type="match status" value="1"/>
</dbReference>
<protein>
    <submittedName>
        <fullName evidence="3">Serine hydrolase</fullName>
    </submittedName>
</protein>